<dbReference type="EMBL" id="JAWIZZ010000047">
    <property type="protein sequence ID" value="KAK5779615.1"/>
    <property type="molecule type" value="Genomic_DNA"/>
</dbReference>
<dbReference type="Proteomes" id="UP001306508">
    <property type="component" value="Unassembled WGS sequence"/>
</dbReference>
<reference evidence="3" key="1">
    <citation type="submission" date="2023-07" db="EMBL/GenBank/DDBJ databases">
        <title>A draft genome of Kazachstania heterogenica Y-27499.</title>
        <authorList>
            <person name="Donic C."/>
            <person name="Kralova J.S."/>
            <person name="Fidel L."/>
            <person name="Ben-Dor S."/>
            <person name="Jung S."/>
        </authorList>
    </citation>
    <scope>NUCLEOTIDE SEQUENCE [LARGE SCALE GENOMIC DNA]</scope>
    <source>
        <strain evidence="3">Y27499</strain>
    </source>
</reference>
<accession>A0AAN7WH50</accession>
<dbReference type="PANTHER" id="PTHR11362:SF148">
    <property type="entry name" value="CARBOXYPEPTIDASE Y INHIBITOR"/>
    <property type="match status" value="1"/>
</dbReference>
<comment type="similarity">
    <text evidence="1">Belongs to the phosphatidylethanolamine-binding protein family.</text>
</comment>
<dbReference type="InterPro" id="IPR035810">
    <property type="entry name" value="PEBP_euk"/>
</dbReference>
<dbReference type="SUPFAM" id="SSF49777">
    <property type="entry name" value="PEBP-like"/>
    <property type="match status" value="1"/>
</dbReference>
<name>A0AAN7WH50_9SACH</name>
<dbReference type="Pfam" id="PF01161">
    <property type="entry name" value="PBP"/>
    <property type="match status" value="1"/>
</dbReference>
<dbReference type="Gene3D" id="3.90.280.10">
    <property type="entry name" value="PEBP-like"/>
    <property type="match status" value="1"/>
</dbReference>
<evidence type="ECO:0000313" key="2">
    <source>
        <dbReference type="EMBL" id="KAK5779615.1"/>
    </source>
</evidence>
<dbReference type="PANTHER" id="PTHR11362">
    <property type="entry name" value="PHOSPHATIDYLETHANOLAMINE-BINDING PROTEIN"/>
    <property type="match status" value="1"/>
</dbReference>
<proteinExistence type="inferred from homology"/>
<protein>
    <submittedName>
        <fullName evidence="2">Uncharacterized protein</fullName>
    </submittedName>
</protein>
<dbReference type="GO" id="GO:0030162">
    <property type="term" value="P:regulation of proteolysis"/>
    <property type="evidence" value="ECO:0007669"/>
    <property type="project" value="TreeGrafter"/>
</dbReference>
<evidence type="ECO:0000313" key="3">
    <source>
        <dbReference type="Proteomes" id="UP001306508"/>
    </source>
</evidence>
<dbReference type="AlphaFoldDB" id="A0AAN7WH50"/>
<dbReference type="InterPro" id="IPR001858">
    <property type="entry name" value="Phosphatidylethanolamine-bd_CS"/>
</dbReference>
<organism evidence="2 3">
    <name type="scientific">Arxiozyma heterogenica</name>
    <dbReference type="NCBI Taxonomy" id="278026"/>
    <lineage>
        <taxon>Eukaryota</taxon>
        <taxon>Fungi</taxon>
        <taxon>Dikarya</taxon>
        <taxon>Ascomycota</taxon>
        <taxon>Saccharomycotina</taxon>
        <taxon>Saccharomycetes</taxon>
        <taxon>Saccharomycetales</taxon>
        <taxon>Saccharomycetaceae</taxon>
        <taxon>Arxiozyma</taxon>
    </lineage>
</organism>
<comment type="caution">
    <text evidence="2">The sequence shown here is derived from an EMBL/GenBank/DDBJ whole genome shotgun (WGS) entry which is preliminary data.</text>
</comment>
<dbReference type="GO" id="GO:0005543">
    <property type="term" value="F:phospholipid binding"/>
    <property type="evidence" value="ECO:0007669"/>
    <property type="project" value="TreeGrafter"/>
</dbReference>
<dbReference type="PROSITE" id="PS01220">
    <property type="entry name" value="PBP"/>
    <property type="match status" value="1"/>
</dbReference>
<evidence type="ECO:0000256" key="1">
    <source>
        <dbReference type="ARBA" id="ARBA00007091"/>
    </source>
</evidence>
<sequence length="192" mass="21532">MKSLLEVLNKHEVIKDLFPKVTNPASLSLSGTLSIEYPHPNVVVNQGNKLSPKLTQEAPKVTYLANNDSPLNLDKCYTLVMTDPDAPSRVDHKWSEYCHFVQTGIKFHEPTGGLITNGHKVVKYMGPGPPAGTGEHRYVFLLFEEIEDNHIFTSIEERVNWGYGTPATGIEKWALANKLKLLAINFFFAEHD</sequence>
<dbReference type="CDD" id="cd00866">
    <property type="entry name" value="PEBP_euk"/>
    <property type="match status" value="1"/>
</dbReference>
<dbReference type="InterPro" id="IPR036610">
    <property type="entry name" value="PEBP-like_sf"/>
</dbReference>
<dbReference type="GO" id="GO:0030414">
    <property type="term" value="F:peptidase inhibitor activity"/>
    <property type="evidence" value="ECO:0007669"/>
    <property type="project" value="TreeGrafter"/>
</dbReference>
<keyword evidence="3" id="KW-1185">Reference proteome</keyword>
<gene>
    <name evidence="2" type="ORF">RI543_003507</name>
</gene>
<dbReference type="InterPro" id="IPR008914">
    <property type="entry name" value="PEBP"/>
</dbReference>
<dbReference type="GO" id="GO:0046578">
    <property type="term" value="P:regulation of Ras protein signal transduction"/>
    <property type="evidence" value="ECO:0007669"/>
    <property type="project" value="TreeGrafter"/>
</dbReference>